<dbReference type="PANTHER" id="PTHR33542:SF3">
    <property type="entry name" value="SIROHYDROCHLORIN FERROCHELATASE, CHLOROPLASTIC"/>
    <property type="match status" value="1"/>
</dbReference>
<dbReference type="GO" id="GO:0046872">
    <property type="term" value="F:metal ion binding"/>
    <property type="evidence" value="ECO:0007669"/>
    <property type="project" value="UniProtKB-KW"/>
</dbReference>
<protein>
    <recommendedName>
        <fullName evidence="5">Cobalamin biosynthesis protein CbiX</fullName>
    </recommendedName>
</protein>
<keyword evidence="2" id="KW-0456">Lyase</keyword>
<dbReference type="GO" id="GO:0016829">
    <property type="term" value="F:lyase activity"/>
    <property type="evidence" value="ECO:0007669"/>
    <property type="project" value="UniProtKB-KW"/>
</dbReference>
<keyword evidence="4" id="KW-1185">Reference proteome</keyword>
<dbReference type="Proteomes" id="UP000010482">
    <property type="component" value="Chromosome"/>
</dbReference>
<dbReference type="PANTHER" id="PTHR33542">
    <property type="entry name" value="SIROHYDROCHLORIN FERROCHELATASE, CHLOROPLASTIC"/>
    <property type="match status" value="1"/>
</dbReference>
<organism evidence="3 4">
    <name type="scientific">Dactylococcopsis salina (strain PCC 8305)</name>
    <name type="common">Myxobactron salinum</name>
    <dbReference type="NCBI Taxonomy" id="13035"/>
    <lineage>
        <taxon>Bacteria</taxon>
        <taxon>Bacillati</taxon>
        <taxon>Cyanobacteriota</taxon>
        <taxon>Cyanophyceae</taxon>
        <taxon>Nodosilineales</taxon>
        <taxon>Cymatolegaceae</taxon>
        <taxon>Dactylococcopsis</taxon>
    </lineage>
</organism>
<dbReference type="Gene3D" id="3.40.50.1400">
    <property type="match status" value="2"/>
</dbReference>
<evidence type="ECO:0000313" key="4">
    <source>
        <dbReference type="Proteomes" id="UP000010482"/>
    </source>
</evidence>
<dbReference type="HOGENOM" id="CLU_056929_2_0_3"/>
<dbReference type="eggNOG" id="COG2138">
    <property type="taxonomic scope" value="Bacteria"/>
</dbReference>
<sequence>MLEKTAYLLVYHGSRDPRPQQEMAWLGAAVQDKLAARSMRVRQNSERTAVLTKPPKPLVYTAALELAPLSLEETIAQLAPQLEADGINHLQIIPLFLLPGVHVREDIPAAVANAKLMVGEAVAMTISPYLGESPLLGQKLEASFSDDRKPSAKIIISHGSRRSGGNATIEALGKQLGVNTAYWSVSPTLSETVKVLIEKGESNIEIIPYFLFPGGITDAIAQQVQSLESEFPTVEFKLGNPLSSRLSLTDLIINEITL</sequence>
<dbReference type="STRING" id="13035.Dacsa_2931"/>
<dbReference type="RefSeq" id="WP_015230464.1">
    <property type="nucleotide sequence ID" value="NC_019780.1"/>
</dbReference>
<dbReference type="Pfam" id="PF01903">
    <property type="entry name" value="CbiX"/>
    <property type="match status" value="2"/>
</dbReference>
<dbReference type="AlphaFoldDB" id="K9YX43"/>
<evidence type="ECO:0000256" key="1">
    <source>
        <dbReference type="ARBA" id="ARBA00022723"/>
    </source>
</evidence>
<dbReference type="InterPro" id="IPR002762">
    <property type="entry name" value="CbiX-like"/>
</dbReference>
<proteinExistence type="predicted"/>
<gene>
    <name evidence="3" type="ORF">Dacsa_2931</name>
</gene>
<dbReference type="OrthoDB" id="482456at2"/>
<reference evidence="3" key="1">
    <citation type="submission" date="2012-04" db="EMBL/GenBank/DDBJ databases">
        <title>Finished genome of Dactylococcopsis salina PCC 8305.</title>
        <authorList>
            <consortium name="US DOE Joint Genome Institute"/>
            <person name="Gugger M."/>
            <person name="Coursin T."/>
            <person name="Rippka R."/>
            <person name="Tandeau De Marsac N."/>
            <person name="Huntemann M."/>
            <person name="Wei C.-L."/>
            <person name="Han J."/>
            <person name="Detter J.C."/>
            <person name="Han C."/>
            <person name="Tapia R."/>
            <person name="Daligault H."/>
            <person name="Chen A."/>
            <person name="Krypides N."/>
            <person name="Mavromatis K."/>
            <person name="Markowitz V."/>
            <person name="Szeto E."/>
            <person name="Ivanova N."/>
            <person name="Ovchinnikova G."/>
            <person name="Pagani I."/>
            <person name="Pati A."/>
            <person name="Goodwin L."/>
            <person name="Peters L."/>
            <person name="Pitluck S."/>
            <person name="Woyke T."/>
            <person name="Kerfeld C."/>
        </authorList>
    </citation>
    <scope>NUCLEOTIDE SEQUENCE [LARGE SCALE GENOMIC DNA]</scope>
    <source>
        <strain evidence="3">PCC 8305</strain>
    </source>
</reference>
<dbReference type="CDD" id="cd03416">
    <property type="entry name" value="CbiX_SirB_N"/>
    <property type="match status" value="1"/>
</dbReference>
<name>K9YX43_DACS8</name>
<keyword evidence="1" id="KW-0479">Metal-binding</keyword>
<evidence type="ECO:0000313" key="3">
    <source>
        <dbReference type="EMBL" id="AFZ51484.1"/>
    </source>
</evidence>
<accession>K9YX43</accession>
<dbReference type="SUPFAM" id="SSF53800">
    <property type="entry name" value="Chelatase"/>
    <property type="match status" value="2"/>
</dbReference>
<evidence type="ECO:0000256" key="2">
    <source>
        <dbReference type="ARBA" id="ARBA00023239"/>
    </source>
</evidence>
<dbReference type="EMBL" id="CP003944">
    <property type="protein sequence ID" value="AFZ51484.1"/>
    <property type="molecule type" value="Genomic_DNA"/>
</dbReference>
<dbReference type="InterPro" id="IPR050963">
    <property type="entry name" value="Sirohydro_Cobaltochel/CbiX"/>
</dbReference>
<dbReference type="KEGG" id="dsl:Dacsa_2931"/>
<evidence type="ECO:0008006" key="5">
    <source>
        <dbReference type="Google" id="ProtNLM"/>
    </source>
</evidence>
<dbReference type="PATRIC" id="fig|13035.3.peg.3341"/>